<comment type="caution">
    <text evidence="3">The sequence shown here is derived from an EMBL/GenBank/DDBJ whole genome shotgun (WGS) entry which is preliminary data.</text>
</comment>
<evidence type="ECO:0000313" key="3">
    <source>
        <dbReference type="EMBL" id="NKE71235.1"/>
    </source>
</evidence>
<sequence>MTRFGGGLLLASLLMLTACASTGEMAESDTVRTTEVIESPSEYIGEEVTVRGEIEESHGNQAFILNEEGLFGQDLLVIKDQSLTSNKADEGDFVEVTGTVRRFSPTEIERDLGVALSPELQAQAQEGDPVIIAKEVTEQPLMGDDFGGGVGEFDDPGIIDNEEFAEP</sequence>
<dbReference type="EMBL" id="VTOW01000002">
    <property type="protein sequence ID" value="NKE71235.1"/>
    <property type="molecule type" value="Genomic_DNA"/>
</dbReference>
<dbReference type="AlphaFoldDB" id="A0A7X6DQ09"/>
<reference evidence="3 4" key="1">
    <citation type="journal article" date="2020" name="Nature">
        <title>Bacterial chemolithoautotrophy via manganese oxidation.</title>
        <authorList>
            <person name="Yu H."/>
            <person name="Leadbetter J.R."/>
        </authorList>
    </citation>
    <scope>NUCLEOTIDE SEQUENCE [LARGE SCALE GENOMIC DNA]</scope>
    <source>
        <strain evidence="3 4">Mn-1</strain>
    </source>
</reference>
<feature type="region of interest" description="Disordered" evidence="1">
    <location>
        <begin position="148"/>
        <end position="167"/>
    </location>
</feature>
<evidence type="ECO:0000256" key="1">
    <source>
        <dbReference type="SAM" id="MobiDB-lite"/>
    </source>
</evidence>
<feature type="signal peptide" evidence="2">
    <location>
        <begin position="1"/>
        <end position="20"/>
    </location>
</feature>
<accession>A0A7X6DQ09</accession>
<dbReference type="RefSeq" id="WP_168059683.1">
    <property type="nucleotide sequence ID" value="NZ_VTOW01000002.1"/>
</dbReference>
<evidence type="ECO:0000313" key="4">
    <source>
        <dbReference type="Proteomes" id="UP000534783"/>
    </source>
</evidence>
<feature type="compositionally biased region" description="Acidic residues" evidence="1">
    <location>
        <begin position="152"/>
        <end position="167"/>
    </location>
</feature>
<dbReference type="PROSITE" id="PS51257">
    <property type="entry name" value="PROKAR_LIPOPROTEIN"/>
    <property type="match status" value="1"/>
</dbReference>
<dbReference type="Proteomes" id="UP000534783">
    <property type="component" value="Unassembled WGS sequence"/>
</dbReference>
<protein>
    <submittedName>
        <fullName evidence="3">Uncharacterized protein</fullName>
    </submittedName>
</protein>
<feature type="chain" id="PRO_5031150994" evidence="2">
    <location>
        <begin position="21"/>
        <end position="167"/>
    </location>
</feature>
<organism evidence="3 4">
    <name type="scientific">Candidatus Manganitrophus noduliformans</name>
    <dbReference type="NCBI Taxonomy" id="2606439"/>
    <lineage>
        <taxon>Bacteria</taxon>
        <taxon>Pseudomonadati</taxon>
        <taxon>Nitrospirota</taxon>
        <taxon>Nitrospiria</taxon>
        <taxon>Candidatus Troglogloeales</taxon>
        <taxon>Candidatus Manganitrophaceae</taxon>
        <taxon>Candidatus Manganitrophus</taxon>
    </lineage>
</organism>
<name>A0A7X6DQ09_9BACT</name>
<keyword evidence="4" id="KW-1185">Reference proteome</keyword>
<proteinExistence type="predicted"/>
<evidence type="ECO:0000256" key="2">
    <source>
        <dbReference type="SAM" id="SignalP"/>
    </source>
</evidence>
<keyword evidence="2" id="KW-0732">Signal</keyword>
<gene>
    <name evidence="3" type="ORF">MNODULE_10850</name>
</gene>